<comment type="caution">
    <text evidence="6">The sequence shown here is derived from an EMBL/GenBank/DDBJ whole genome shotgun (WGS) entry which is preliminary data.</text>
</comment>
<dbReference type="EMBL" id="JYFE01000080">
    <property type="protein sequence ID" value="KIT14345.1"/>
    <property type="molecule type" value="Genomic_DNA"/>
</dbReference>
<dbReference type="GO" id="GO:0007165">
    <property type="term" value="P:signal transduction"/>
    <property type="evidence" value="ECO:0007669"/>
    <property type="project" value="TreeGrafter"/>
</dbReference>
<dbReference type="RefSeq" id="WP_043920681.1">
    <property type="nucleotide sequence ID" value="NZ_FZPF01000003.1"/>
</dbReference>
<evidence type="ECO:0000256" key="4">
    <source>
        <dbReference type="ARBA" id="ARBA00022929"/>
    </source>
</evidence>
<keyword evidence="4 5" id="KW-0071">Autoinducer synthesis</keyword>
<keyword evidence="3" id="KW-0949">S-adenosyl-L-methionine</keyword>
<dbReference type="Proteomes" id="UP000032232">
    <property type="component" value="Unassembled WGS sequence"/>
</dbReference>
<dbReference type="AlphaFoldDB" id="A0A0D1EEP5"/>
<evidence type="ECO:0000256" key="1">
    <source>
        <dbReference type="ARBA" id="ARBA00022654"/>
    </source>
</evidence>
<dbReference type="PATRIC" id="fig|935700.4.peg.4057"/>
<sequence length="195" mass="21674">MQTTTLSFNNIHAHGPLFADLLRARHKTFIEHNKWDLPAADGMEFDQYDTPASRWVAVHHNGRIMAGVRLTPTTHRCGIYSYMIRDAQLGLLDTIPSDLLYEPAPVAEHVWESSRVFVCHDVPAKMRMRVQMQLIGEMVRSARELGASTVLGLIPANSPRLARRVGLDCVAAGPVMDIGGSDSVCVNISMQTKMH</sequence>
<proteinExistence type="inferred from homology"/>
<gene>
    <name evidence="6" type="primary">lasI_2</name>
    <name evidence="6" type="ORF">jaqu_39350</name>
</gene>
<dbReference type="OrthoDB" id="6169313at2"/>
<dbReference type="PANTHER" id="PTHR39322">
    <property type="entry name" value="ACYL-HOMOSERINE-LACTONE SYNTHASE"/>
    <property type="match status" value="1"/>
</dbReference>
<reference evidence="6 7" key="1">
    <citation type="submission" date="2015-02" db="EMBL/GenBank/DDBJ databases">
        <title>Genome Sequence of Jannaschia aquimarina DSM28248, a member of the Roseobacter clade.</title>
        <authorList>
            <person name="Voget S."/>
            <person name="Daniel R."/>
        </authorList>
    </citation>
    <scope>NUCLEOTIDE SEQUENCE [LARGE SCALE GENOMIC DNA]</scope>
    <source>
        <strain evidence="6 7">GSW-M26</strain>
    </source>
</reference>
<evidence type="ECO:0000256" key="3">
    <source>
        <dbReference type="ARBA" id="ARBA00022691"/>
    </source>
</evidence>
<keyword evidence="1 5" id="KW-0673">Quorum sensing</keyword>
<dbReference type="Pfam" id="PF00765">
    <property type="entry name" value="Autoind_synth"/>
    <property type="match status" value="1"/>
</dbReference>
<name>A0A0D1EEP5_9RHOB</name>
<keyword evidence="7" id="KW-1185">Reference proteome</keyword>
<evidence type="ECO:0000256" key="5">
    <source>
        <dbReference type="PROSITE-ProRule" id="PRU00533"/>
    </source>
</evidence>
<dbReference type="SUPFAM" id="SSF55729">
    <property type="entry name" value="Acyl-CoA N-acyltransferases (Nat)"/>
    <property type="match status" value="1"/>
</dbReference>
<dbReference type="STRING" id="935700.jaqu_39350"/>
<dbReference type="GO" id="GO:0061579">
    <property type="term" value="F:N-acyl homoserine lactone synthase activity"/>
    <property type="evidence" value="ECO:0007669"/>
    <property type="project" value="UniProtKB-EC"/>
</dbReference>
<keyword evidence="6" id="KW-0012">Acyltransferase</keyword>
<dbReference type="Gene3D" id="3.40.630.30">
    <property type="match status" value="1"/>
</dbReference>
<dbReference type="EC" id="2.3.1.184" evidence="6"/>
<dbReference type="InterPro" id="IPR001690">
    <property type="entry name" value="Autoind_synthase"/>
</dbReference>
<accession>A0A0D1EEP5</accession>
<dbReference type="PANTHER" id="PTHR39322:SF1">
    <property type="entry name" value="ISOVALERYL-HOMOSERINE LACTONE SYNTHASE"/>
    <property type="match status" value="1"/>
</dbReference>
<evidence type="ECO:0000313" key="6">
    <source>
        <dbReference type="EMBL" id="KIT14345.1"/>
    </source>
</evidence>
<dbReference type="GO" id="GO:0009372">
    <property type="term" value="P:quorum sensing"/>
    <property type="evidence" value="ECO:0007669"/>
    <property type="project" value="UniProtKB-UniRule"/>
</dbReference>
<dbReference type="InterPro" id="IPR016181">
    <property type="entry name" value="Acyl_CoA_acyltransferase"/>
</dbReference>
<comment type="similarity">
    <text evidence="5">Belongs to the autoinducer synthase family.</text>
</comment>
<evidence type="ECO:0000256" key="2">
    <source>
        <dbReference type="ARBA" id="ARBA00022679"/>
    </source>
</evidence>
<keyword evidence="2 6" id="KW-0808">Transferase</keyword>
<evidence type="ECO:0000313" key="7">
    <source>
        <dbReference type="Proteomes" id="UP000032232"/>
    </source>
</evidence>
<organism evidence="6 7">
    <name type="scientific">Jannaschia aquimarina</name>
    <dbReference type="NCBI Taxonomy" id="935700"/>
    <lineage>
        <taxon>Bacteria</taxon>
        <taxon>Pseudomonadati</taxon>
        <taxon>Pseudomonadota</taxon>
        <taxon>Alphaproteobacteria</taxon>
        <taxon>Rhodobacterales</taxon>
        <taxon>Roseobacteraceae</taxon>
        <taxon>Jannaschia</taxon>
    </lineage>
</organism>
<dbReference type="PROSITE" id="PS51187">
    <property type="entry name" value="AUTOINDUCER_SYNTH_2"/>
    <property type="match status" value="1"/>
</dbReference>
<protein>
    <submittedName>
        <fullName evidence="6">LasI_2 protein</fullName>
        <ecNumber evidence="6">2.3.1.184</ecNumber>
    </submittedName>
</protein>